<dbReference type="Proteomes" id="UP000076405">
    <property type="component" value="Chromosome"/>
</dbReference>
<dbReference type="EMBL" id="CP012288">
    <property type="protein sequence ID" value="AMV66560.1"/>
    <property type="molecule type" value="Genomic_DNA"/>
</dbReference>
<dbReference type="RefSeq" id="WP_046871436.1">
    <property type="nucleotide sequence ID" value="NZ_BAAAXI010000074.1"/>
</dbReference>
<sequence length="59" mass="6607">MTFEKYSHNWFSIALDTEKQVFIANDKADPTFEATGITIESAVQNLKTIMAIQGNLQDA</sequence>
<keyword evidence="3" id="KW-1185">Reference proteome</keyword>
<dbReference type="Proteomes" id="UP000076244">
    <property type="component" value="Chromosome"/>
</dbReference>
<dbReference type="AlphaFoldDB" id="A0A0R2GSM0"/>
<proteinExistence type="predicted"/>
<protein>
    <submittedName>
        <fullName evidence="1">Uncharacterized protein</fullName>
    </submittedName>
</protein>
<dbReference type="KEGG" id="pdm:ADU72_0615"/>
<accession>A0A0R2GSM0</accession>
<evidence type="ECO:0000313" key="3">
    <source>
        <dbReference type="Proteomes" id="UP000076244"/>
    </source>
</evidence>
<evidence type="ECO:0000313" key="4">
    <source>
        <dbReference type="Proteomes" id="UP000076405"/>
    </source>
</evidence>
<evidence type="ECO:0000313" key="1">
    <source>
        <dbReference type="EMBL" id="AMV63503.1"/>
    </source>
</evidence>
<evidence type="ECO:0000313" key="2">
    <source>
        <dbReference type="EMBL" id="AMV66560.1"/>
    </source>
</evidence>
<reference evidence="3 4" key="1">
    <citation type="journal article" date="2016" name="PLoS ONE">
        <title>The Identification of Novel Diagnostic Marker Genes for the Detection of Beer Spoiling Pediococcus damnosus Strains Using the BlAst Diagnostic Gene findEr.</title>
        <authorList>
            <person name="Behr J."/>
            <person name="Geissler A.J."/>
            <person name="Schmid J."/>
            <person name="Zehe A."/>
            <person name="Vogel R.F."/>
        </authorList>
    </citation>
    <scope>NUCLEOTIDE SEQUENCE [LARGE SCALE GENOMIC DNA]</scope>
    <source>
        <strain evidence="1 4">TMW 2.1533</strain>
        <strain evidence="2 3">TMW 2.1535</strain>
    </source>
</reference>
<dbReference type="OrthoDB" id="2305046at2"/>
<organism evidence="1 4">
    <name type="scientific">Pediococcus damnosus</name>
    <dbReference type="NCBI Taxonomy" id="51663"/>
    <lineage>
        <taxon>Bacteria</taxon>
        <taxon>Bacillati</taxon>
        <taxon>Bacillota</taxon>
        <taxon>Bacilli</taxon>
        <taxon>Lactobacillales</taxon>
        <taxon>Lactobacillaceae</taxon>
        <taxon>Pediococcus</taxon>
    </lineage>
</organism>
<name>A0A0R2GSM0_9LACO</name>
<dbReference type="EMBL" id="CP012275">
    <property type="protein sequence ID" value="AMV63503.1"/>
    <property type="molecule type" value="Genomic_DNA"/>
</dbReference>
<dbReference type="GeneID" id="57275882"/>
<gene>
    <name evidence="1" type="ORF">ADU70_2037</name>
    <name evidence="2" type="ORF">ADU72_0615</name>
</gene>